<name>A0A4R6PP09_NOCIG</name>
<dbReference type="Proteomes" id="UP000295087">
    <property type="component" value="Unassembled WGS sequence"/>
</dbReference>
<organism evidence="1 2">
    <name type="scientific">Nocardia ignorata</name>
    <dbReference type="NCBI Taxonomy" id="145285"/>
    <lineage>
        <taxon>Bacteria</taxon>
        <taxon>Bacillati</taxon>
        <taxon>Actinomycetota</taxon>
        <taxon>Actinomycetes</taxon>
        <taxon>Mycobacteriales</taxon>
        <taxon>Nocardiaceae</taxon>
        <taxon>Nocardia</taxon>
    </lineage>
</organism>
<evidence type="ECO:0000313" key="1">
    <source>
        <dbReference type="EMBL" id="TDP39639.1"/>
    </source>
</evidence>
<reference evidence="1 2" key="1">
    <citation type="submission" date="2019-03" db="EMBL/GenBank/DDBJ databases">
        <title>Genomic Encyclopedia of Type Strains, Phase IV (KMG-IV): sequencing the most valuable type-strain genomes for metagenomic binning, comparative biology and taxonomic classification.</title>
        <authorList>
            <person name="Goeker M."/>
        </authorList>
    </citation>
    <scope>NUCLEOTIDE SEQUENCE [LARGE SCALE GENOMIC DNA]</scope>
    <source>
        <strain evidence="1 2">DSM 44496</strain>
    </source>
</reference>
<dbReference type="InterPro" id="IPR028037">
    <property type="entry name" value="Antitoxin_Rv0909/MT0933"/>
</dbReference>
<dbReference type="AlphaFoldDB" id="A0A4R6PP09"/>
<comment type="caution">
    <text evidence="1">The sequence shown here is derived from an EMBL/GenBank/DDBJ whole genome shotgun (WGS) entry which is preliminary data.</text>
</comment>
<accession>A0A4R6PP09</accession>
<dbReference type="EMBL" id="SNXK01000002">
    <property type="protein sequence ID" value="TDP39639.1"/>
    <property type="molecule type" value="Genomic_DNA"/>
</dbReference>
<gene>
    <name evidence="1" type="ORF">DFR75_102357</name>
</gene>
<protein>
    <submittedName>
        <fullName evidence="1">Antitoxin protein of toxin-antitoxin system</fullName>
    </submittedName>
</protein>
<dbReference type="Pfam" id="PF14013">
    <property type="entry name" value="MT0933_antitox"/>
    <property type="match status" value="1"/>
</dbReference>
<proteinExistence type="predicted"/>
<evidence type="ECO:0000313" key="2">
    <source>
        <dbReference type="Proteomes" id="UP000295087"/>
    </source>
</evidence>
<keyword evidence="2" id="KW-1185">Reference proteome</keyword>
<sequence>MMLARESCAVARVIALYPVRISEEYAVDFKNLADKAMGLASQHADKVDDVIEKAGDVVDNKTGGKFAGQVDSAQEAAKNALRDKA</sequence>